<sequence length="270" mass="30561">MRKVILAVLLLGACRLYAQPVKDLGKYSYLCFAVNNNKTINGTCFFYKSNKNLYLVTNYHVFYGADILNHTRMLNVDTLRISYTSTKTNEQKFFKIANRTDSVQYFNHYDSPDLMAKKIVTVPDDMDVNCINDLVEPSFFKEKPESVVVFGYPALMNKIKAADAVDVQKCYLTGNIGSGDVNSFDQALSTCCDQKNLRKVKRKIDGKEFQMQMTALPGFSGSPVYGKFYKNGTYQYKFIGVMFASDIVNNTSVAINGKTFADYMKTCSME</sequence>
<gene>
    <name evidence="1" type="ORF">GO620_015755</name>
</gene>
<dbReference type="AlphaFoldDB" id="A0A6I4I2Z0"/>
<dbReference type="InterPro" id="IPR009003">
    <property type="entry name" value="Peptidase_S1_PA"/>
</dbReference>
<dbReference type="RefSeq" id="WP_157524716.1">
    <property type="nucleotide sequence ID" value="NZ_CP066775.1"/>
</dbReference>
<dbReference type="SUPFAM" id="SSF50494">
    <property type="entry name" value="Trypsin-like serine proteases"/>
    <property type="match status" value="1"/>
</dbReference>
<organism evidence="1 2">
    <name type="scientific">Mucilaginibacter ginkgonis</name>
    <dbReference type="NCBI Taxonomy" id="2682091"/>
    <lineage>
        <taxon>Bacteria</taxon>
        <taxon>Pseudomonadati</taxon>
        <taxon>Bacteroidota</taxon>
        <taxon>Sphingobacteriia</taxon>
        <taxon>Sphingobacteriales</taxon>
        <taxon>Sphingobacteriaceae</taxon>
        <taxon>Mucilaginibacter</taxon>
    </lineage>
</organism>
<dbReference type="Pfam" id="PF13365">
    <property type="entry name" value="Trypsin_2"/>
    <property type="match status" value="1"/>
</dbReference>
<keyword evidence="2" id="KW-1185">Reference proteome</keyword>
<name>A0A6I4I2Z0_9SPHI</name>
<reference evidence="1 2" key="1">
    <citation type="submission" date="2020-12" db="EMBL/GenBank/DDBJ databases">
        <title>HMF7856_wgs.fasta genome submission.</title>
        <authorList>
            <person name="Kang H."/>
            <person name="Kim H."/>
            <person name="Joh K."/>
        </authorList>
    </citation>
    <scope>NUCLEOTIDE SEQUENCE [LARGE SCALE GENOMIC DNA]</scope>
    <source>
        <strain evidence="1 2">HMF7856</strain>
    </source>
</reference>
<evidence type="ECO:0000313" key="2">
    <source>
        <dbReference type="Proteomes" id="UP000429232"/>
    </source>
</evidence>
<dbReference type="KEGG" id="mgik:GO620_015755"/>
<dbReference type="EMBL" id="CP066775">
    <property type="protein sequence ID" value="QQL49606.1"/>
    <property type="molecule type" value="Genomic_DNA"/>
</dbReference>
<proteinExistence type="predicted"/>
<evidence type="ECO:0000313" key="1">
    <source>
        <dbReference type="EMBL" id="QQL49606.1"/>
    </source>
</evidence>
<dbReference type="Proteomes" id="UP000429232">
    <property type="component" value="Chromosome"/>
</dbReference>
<accession>A0A6I4I2Z0</accession>
<protein>
    <submittedName>
        <fullName evidence="1">Trypsin-like peptidase domain-containing protein</fullName>
    </submittedName>
</protein>